<dbReference type="AlphaFoldDB" id="A0A0F9NI79"/>
<dbReference type="EMBL" id="LAZR01003501">
    <property type="protein sequence ID" value="KKN17649.1"/>
    <property type="molecule type" value="Genomic_DNA"/>
</dbReference>
<name>A0A0F9NI79_9ZZZZ</name>
<gene>
    <name evidence="1" type="ORF">LCGC14_0963620</name>
</gene>
<reference evidence="1" key="1">
    <citation type="journal article" date="2015" name="Nature">
        <title>Complex archaea that bridge the gap between prokaryotes and eukaryotes.</title>
        <authorList>
            <person name="Spang A."/>
            <person name="Saw J.H."/>
            <person name="Jorgensen S.L."/>
            <person name="Zaremba-Niedzwiedzka K."/>
            <person name="Martijn J."/>
            <person name="Lind A.E."/>
            <person name="van Eijk R."/>
            <person name="Schleper C."/>
            <person name="Guy L."/>
            <person name="Ettema T.J."/>
        </authorList>
    </citation>
    <scope>NUCLEOTIDE SEQUENCE</scope>
</reference>
<dbReference type="InterPro" id="IPR036388">
    <property type="entry name" value="WH-like_DNA-bd_sf"/>
</dbReference>
<evidence type="ECO:0000313" key="1">
    <source>
        <dbReference type="EMBL" id="KKN17649.1"/>
    </source>
</evidence>
<dbReference type="SUPFAM" id="SSF46785">
    <property type="entry name" value="Winged helix' DNA-binding domain"/>
    <property type="match status" value="1"/>
</dbReference>
<protein>
    <submittedName>
        <fullName evidence="1">Uncharacterized protein</fullName>
    </submittedName>
</protein>
<dbReference type="Gene3D" id="1.10.10.10">
    <property type="entry name" value="Winged helix-like DNA-binding domain superfamily/Winged helix DNA-binding domain"/>
    <property type="match status" value="1"/>
</dbReference>
<sequence length="95" mass="10597">MKTDVSHTSIAAHRDLDLGFKQHQVLTAIRQLNAAGKPASCETICGKLGYTPNRVTGRINELRKMGAIQYDGFTKSSFGRNVETYKIQMKGQQRL</sequence>
<dbReference type="InterPro" id="IPR036390">
    <property type="entry name" value="WH_DNA-bd_sf"/>
</dbReference>
<organism evidence="1">
    <name type="scientific">marine sediment metagenome</name>
    <dbReference type="NCBI Taxonomy" id="412755"/>
    <lineage>
        <taxon>unclassified sequences</taxon>
        <taxon>metagenomes</taxon>
        <taxon>ecological metagenomes</taxon>
    </lineage>
</organism>
<accession>A0A0F9NI79</accession>
<proteinExistence type="predicted"/>
<comment type="caution">
    <text evidence="1">The sequence shown here is derived from an EMBL/GenBank/DDBJ whole genome shotgun (WGS) entry which is preliminary data.</text>
</comment>